<proteinExistence type="predicted"/>
<dbReference type="AlphaFoldDB" id="A0A699ZFR0"/>
<protein>
    <submittedName>
        <fullName evidence="1">Uncharacterized protein</fullName>
    </submittedName>
</protein>
<evidence type="ECO:0000313" key="1">
    <source>
        <dbReference type="EMBL" id="GFH20070.1"/>
    </source>
</evidence>
<dbReference type="Proteomes" id="UP000485058">
    <property type="component" value="Unassembled WGS sequence"/>
</dbReference>
<keyword evidence="2" id="KW-1185">Reference proteome</keyword>
<sequence length="89" mass="9553">MAITAALVRAMQIVAPLGDLLDEVVAASEKVAHHTAKAMQLKPRLQHEGEAGEVKAAREALAGLLAALHSELQGRQRLAEELRVQAKKQ</sequence>
<reference evidence="1 2" key="1">
    <citation type="submission" date="2020-02" db="EMBL/GenBank/DDBJ databases">
        <title>Draft genome sequence of Haematococcus lacustris strain NIES-144.</title>
        <authorList>
            <person name="Morimoto D."/>
            <person name="Nakagawa S."/>
            <person name="Yoshida T."/>
            <person name="Sawayama S."/>
        </authorList>
    </citation>
    <scope>NUCLEOTIDE SEQUENCE [LARGE SCALE GENOMIC DNA]</scope>
    <source>
        <strain evidence="1 2">NIES-144</strain>
    </source>
</reference>
<dbReference type="EMBL" id="BLLF01001568">
    <property type="protein sequence ID" value="GFH20070.1"/>
    <property type="molecule type" value="Genomic_DNA"/>
</dbReference>
<name>A0A699ZFR0_HAELA</name>
<feature type="non-terminal residue" evidence="1">
    <location>
        <position position="1"/>
    </location>
</feature>
<accession>A0A699ZFR0</accession>
<comment type="caution">
    <text evidence="1">The sequence shown here is derived from an EMBL/GenBank/DDBJ whole genome shotgun (WGS) entry which is preliminary data.</text>
</comment>
<evidence type="ECO:0000313" key="2">
    <source>
        <dbReference type="Proteomes" id="UP000485058"/>
    </source>
</evidence>
<feature type="non-terminal residue" evidence="1">
    <location>
        <position position="89"/>
    </location>
</feature>
<organism evidence="1 2">
    <name type="scientific">Haematococcus lacustris</name>
    <name type="common">Green alga</name>
    <name type="synonym">Haematococcus pluvialis</name>
    <dbReference type="NCBI Taxonomy" id="44745"/>
    <lineage>
        <taxon>Eukaryota</taxon>
        <taxon>Viridiplantae</taxon>
        <taxon>Chlorophyta</taxon>
        <taxon>core chlorophytes</taxon>
        <taxon>Chlorophyceae</taxon>
        <taxon>CS clade</taxon>
        <taxon>Chlamydomonadales</taxon>
        <taxon>Haematococcaceae</taxon>
        <taxon>Haematococcus</taxon>
    </lineage>
</organism>
<gene>
    <name evidence="1" type="ORF">HaLaN_17133</name>
</gene>